<protein>
    <submittedName>
        <fullName evidence="1">Uncharacterized protein</fullName>
    </submittedName>
</protein>
<accession>A0A9Q1GCI3</accession>
<reference evidence="1" key="1">
    <citation type="journal article" date="2023" name="Science">
        <title>Genome structures resolve the early diversification of teleost fishes.</title>
        <authorList>
            <person name="Parey E."/>
            <person name="Louis A."/>
            <person name="Montfort J."/>
            <person name="Bouchez O."/>
            <person name="Roques C."/>
            <person name="Iampietro C."/>
            <person name="Lluch J."/>
            <person name="Castinel A."/>
            <person name="Donnadieu C."/>
            <person name="Desvignes T."/>
            <person name="Floi Bucao C."/>
            <person name="Jouanno E."/>
            <person name="Wen M."/>
            <person name="Mejri S."/>
            <person name="Dirks R."/>
            <person name="Jansen H."/>
            <person name="Henkel C."/>
            <person name="Chen W.J."/>
            <person name="Zahm M."/>
            <person name="Cabau C."/>
            <person name="Klopp C."/>
            <person name="Thompson A.W."/>
            <person name="Robinson-Rechavi M."/>
            <person name="Braasch I."/>
            <person name="Lecointre G."/>
            <person name="Bobe J."/>
            <person name="Postlethwait J.H."/>
            <person name="Berthelot C."/>
            <person name="Roest Crollius H."/>
            <person name="Guiguen Y."/>
        </authorList>
    </citation>
    <scope>NUCLEOTIDE SEQUENCE</scope>
    <source>
        <strain evidence="1">WJC10195</strain>
    </source>
</reference>
<name>A0A9Q1GCI3_SYNKA</name>
<dbReference type="OrthoDB" id="10627582at2759"/>
<keyword evidence="2" id="KW-1185">Reference proteome</keyword>
<evidence type="ECO:0000313" key="1">
    <source>
        <dbReference type="EMBL" id="KAJ8381427.1"/>
    </source>
</evidence>
<evidence type="ECO:0000313" key="2">
    <source>
        <dbReference type="Proteomes" id="UP001152622"/>
    </source>
</evidence>
<comment type="caution">
    <text evidence="1">The sequence shown here is derived from an EMBL/GenBank/DDBJ whole genome shotgun (WGS) entry which is preliminary data.</text>
</comment>
<organism evidence="1 2">
    <name type="scientific">Synaphobranchus kaupii</name>
    <name type="common">Kaup's arrowtooth eel</name>
    <dbReference type="NCBI Taxonomy" id="118154"/>
    <lineage>
        <taxon>Eukaryota</taxon>
        <taxon>Metazoa</taxon>
        <taxon>Chordata</taxon>
        <taxon>Craniata</taxon>
        <taxon>Vertebrata</taxon>
        <taxon>Euteleostomi</taxon>
        <taxon>Actinopterygii</taxon>
        <taxon>Neopterygii</taxon>
        <taxon>Teleostei</taxon>
        <taxon>Anguilliformes</taxon>
        <taxon>Synaphobranchidae</taxon>
        <taxon>Synaphobranchus</taxon>
    </lineage>
</organism>
<dbReference type="AlphaFoldDB" id="A0A9Q1GCI3"/>
<proteinExistence type="predicted"/>
<dbReference type="Proteomes" id="UP001152622">
    <property type="component" value="Chromosome 1"/>
</dbReference>
<gene>
    <name evidence="1" type="ORF">SKAU_G00022050</name>
</gene>
<dbReference type="EMBL" id="JAINUF010000001">
    <property type="protein sequence ID" value="KAJ8381427.1"/>
    <property type="molecule type" value="Genomic_DNA"/>
</dbReference>
<sequence>MGPKKEGKNVLQYVIQMRERPEQRRAQKNQKIKYDHKARGQNFIPGQQSVDLSHLETPQQEQLRHLLDPKVFPEKPGYTTLVNHDIPLKEDAPVKQKCYRIPE</sequence>